<dbReference type="PANTHER" id="PTHR36206">
    <property type="entry name" value="ASPERCRYPTIN BIOSYNTHESIS CLUSTER-SPECIFIC TRANSCRIPTION REGULATOR ATNN-RELATED"/>
    <property type="match status" value="1"/>
</dbReference>
<protein>
    <recommendedName>
        <fullName evidence="7">Zn(2)-C6 fungal-type domain-containing protein</fullName>
    </recommendedName>
</protein>
<keyword evidence="2" id="KW-0862">Zinc</keyword>
<keyword evidence="3" id="KW-0805">Transcription regulation</keyword>
<keyword evidence="9" id="KW-1185">Reference proteome</keyword>
<dbReference type="InterPro" id="IPR036864">
    <property type="entry name" value="Zn2-C6_fun-type_DNA-bd_sf"/>
</dbReference>
<dbReference type="GO" id="GO:0003677">
    <property type="term" value="F:DNA binding"/>
    <property type="evidence" value="ECO:0007669"/>
    <property type="project" value="UniProtKB-KW"/>
</dbReference>
<accession>A0A553I792</accession>
<dbReference type="SUPFAM" id="SSF57701">
    <property type="entry name" value="Zn2/Cys6 DNA-binding domain"/>
    <property type="match status" value="1"/>
</dbReference>
<evidence type="ECO:0000256" key="4">
    <source>
        <dbReference type="ARBA" id="ARBA00023125"/>
    </source>
</evidence>
<sequence>MAGPIGTRKERRGAQGAHKVKTGCLTCKIRHKKCDEIKPACSPCKSTGRKCDFQALPQPLQRQIYPDRSNVWSLAGQLWSKPPLHLVDLWYFEYFKVVCAKQLSLSLATDLWESFVLPTALTEPFIMHGILAVGALGRDRIPSRFSGGSISLTGYSASYPLRKYNQAIQELNKRLDASCRSRDLALIGSLIFAVVEAYQGRDDMAQMHLHSALSILESPESTTTGEFQTPPDLHRIFNCLFSHPHLNFRSFSSVIYRIPTPIQALQLVSGFETVIEARDSLNSITGAIHSTYQRRAASAGDSNSTQLKEEILRLSCQLDLWYTHFSALKARSTADIETTTCTQILMIHHHIAKLHLSGEPEQCIHASEFSSIIELAADLLKAEEISRMITSKPVPGHSLDIAITQPLFYTACRCKDGIIRRRAIALLEKIDGASSYDTQLLARVARWVVAMEEKASLESGHTEGVVNEEDMLYDVELDVGNEPGECNITAWRRDNGSWLRVSGYVHVG</sequence>
<keyword evidence="5" id="KW-0804">Transcription</keyword>
<dbReference type="Pfam" id="PF00172">
    <property type="entry name" value="Zn_clus"/>
    <property type="match status" value="1"/>
</dbReference>
<evidence type="ECO:0000256" key="6">
    <source>
        <dbReference type="ARBA" id="ARBA00023242"/>
    </source>
</evidence>
<feature type="domain" description="Zn(2)-C6 fungal-type" evidence="7">
    <location>
        <begin position="23"/>
        <end position="53"/>
    </location>
</feature>
<evidence type="ECO:0000256" key="1">
    <source>
        <dbReference type="ARBA" id="ARBA00022723"/>
    </source>
</evidence>
<keyword evidence="4" id="KW-0238">DNA-binding</keyword>
<dbReference type="SMART" id="SM00066">
    <property type="entry name" value="GAL4"/>
    <property type="match status" value="1"/>
</dbReference>
<comment type="caution">
    <text evidence="8">The sequence shown here is derived from an EMBL/GenBank/DDBJ whole genome shotgun (WGS) entry which is preliminary data.</text>
</comment>
<name>A0A553I792_9PEZI</name>
<evidence type="ECO:0000313" key="9">
    <source>
        <dbReference type="Proteomes" id="UP000319160"/>
    </source>
</evidence>
<keyword evidence="1" id="KW-0479">Metal-binding</keyword>
<evidence type="ECO:0000313" key="8">
    <source>
        <dbReference type="EMBL" id="TRX96072.1"/>
    </source>
</evidence>
<dbReference type="EMBL" id="VFLP01000013">
    <property type="protein sequence ID" value="TRX96072.1"/>
    <property type="molecule type" value="Genomic_DNA"/>
</dbReference>
<dbReference type="PROSITE" id="PS00463">
    <property type="entry name" value="ZN2_CY6_FUNGAL_1"/>
    <property type="match status" value="1"/>
</dbReference>
<dbReference type="AlphaFoldDB" id="A0A553I792"/>
<dbReference type="InterPro" id="IPR052360">
    <property type="entry name" value="Transcr_Regulatory_Proteins"/>
</dbReference>
<keyword evidence="6" id="KW-0539">Nucleus</keyword>
<evidence type="ECO:0000256" key="2">
    <source>
        <dbReference type="ARBA" id="ARBA00022833"/>
    </source>
</evidence>
<dbReference type="GO" id="GO:0008270">
    <property type="term" value="F:zinc ion binding"/>
    <property type="evidence" value="ECO:0007669"/>
    <property type="project" value="InterPro"/>
</dbReference>
<dbReference type="OrthoDB" id="3145928at2759"/>
<dbReference type="PANTHER" id="PTHR36206:SF12">
    <property type="entry name" value="ASPERCRYPTIN BIOSYNTHESIS CLUSTER-SPECIFIC TRANSCRIPTION REGULATOR ATNN-RELATED"/>
    <property type="match status" value="1"/>
</dbReference>
<dbReference type="Proteomes" id="UP000319160">
    <property type="component" value="Unassembled WGS sequence"/>
</dbReference>
<evidence type="ECO:0000256" key="3">
    <source>
        <dbReference type="ARBA" id="ARBA00023015"/>
    </source>
</evidence>
<organism evidence="8 9">
    <name type="scientific">Xylaria flabelliformis</name>
    <dbReference type="NCBI Taxonomy" id="2512241"/>
    <lineage>
        <taxon>Eukaryota</taxon>
        <taxon>Fungi</taxon>
        <taxon>Dikarya</taxon>
        <taxon>Ascomycota</taxon>
        <taxon>Pezizomycotina</taxon>
        <taxon>Sordariomycetes</taxon>
        <taxon>Xylariomycetidae</taxon>
        <taxon>Xylariales</taxon>
        <taxon>Xylariaceae</taxon>
        <taxon>Xylaria</taxon>
    </lineage>
</organism>
<dbReference type="PROSITE" id="PS50048">
    <property type="entry name" value="ZN2_CY6_FUNGAL_2"/>
    <property type="match status" value="1"/>
</dbReference>
<dbReference type="InterPro" id="IPR021858">
    <property type="entry name" value="Fun_TF"/>
</dbReference>
<dbReference type="GO" id="GO:0000981">
    <property type="term" value="F:DNA-binding transcription factor activity, RNA polymerase II-specific"/>
    <property type="evidence" value="ECO:0007669"/>
    <property type="project" value="InterPro"/>
</dbReference>
<dbReference type="Pfam" id="PF11951">
    <property type="entry name" value="Fungal_trans_2"/>
    <property type="match status" value="1"/>
</dbReference>
<reference evidence="9" key="1">
    <citation type="submission" date="2019-06" db="EMBL/GenBank/DDBJ databases">
        <title>Draft genome sequence of the griseofulvin-producing fungus Xylaria cubensis strain G536.</title>
        <authorList>
            <person name="Mead M.E."/>
            <person name="Raja H.A."/>
            <person name="Steenwyk J.L."/>
            <person name="Knowles S.L."/>
            <person name="Oberlies N.H."/>
            <person name="Rokas A."/>
        </authorList>
    </citation>
    <scope>NUCLEOTIDE SEQUENCE [LARGE SCALE GENOMIC DNA]</scope>
    <source>
        <strain evidence="9">G536</strain>
    </source>
</reference>
<evidence type="ECO:0000259" key="7">
    <source>
        <dbReference type="PROSITE" id="PS50048"/>
    </source>
</evidence>
<dbReference type="Gene3D" id="4.10.240.10">
    <property type="entry name" value="Zn(2)-C6 fungal-type DNA-binding domain"/>
    <property type="match status" value="1"/>
</dbReference>
<gene>
    <name evidence="8" type="ORF">FHL15_003214</name>
</gene>
<dbReference type="CDD" id="cd00067">
    <property type="entry name" value="GAL4"/>
    <property type="match status" value="1"/>
</dbReference>
<dbReference type="InterPro" id="IPR001138">
    <property type="entry name" value="Zn2Cys6_DnaBD"/>
</dbReference>
<proteinExistence type="predicted"/>
<evidence type="ECO:0000256" key="5">
    <source>
        <dbReference type="ARBA" id="ARBA00023163"/>
    </source>
</evidence>